<sequence length="225" mass="25223">MVNVIGWCLVEPPPQLLAPKSQIIDYYVSKIQRVLGSETDAQRCMYDASCDTHFGFCCDIDEETAHELASLPGVLSVKPDPDLDSTQKDYSSSKFELNTKSNSPFFDGSTLLFPAGTTKRWLVQTDRPAIGAIRQAQVVDYYVQVLMRVLRNEKDAQMCMYHVSWESNYGFCCELDDECARELTAVPGVLSVEQDENFGSDDKVYGVELDVNAWLSSKRTTSDAQ</sequence>
<evidence type="ECO:0000256" key="1">
    <source>
        <dbReference type="ARBA" id="ARBA00022946"/>
    </source>
</evidence>
<accession>A0A830CL58</accession>
<comment type="caution">
    <text evidence="3">The sequence shown here is derived from an EMBL/GenBank/DDBJ whole genome shotgun (WGS) entry which is preliminary data.</text>
</comment>
<evidence type="ECO:0000313" key="4">
    <source>
        <dbReference type="Proteomes" id="UP000653305"/>
    </source>
</evidence>
<protein>
    <submittedName>
        <fullName evidence="3">Dag protein chloroplastic</fullName>
    </submittedName>
</protein>
<feature type="domain" description="MORF/ORRM1/DAG-like MORF" evidence="2">
    <location>
        <begin position="119"/>
        <end position="208"/>
    </location>
</feature>
<dbReference type="Pfam" id="PF21864">
    <property type="entry name" value="MORF_dom"/>
    <property type="match status" value="2"/>
</dbReference>
<dbReference type="OrthoDB" id="4207594at2759"/>
<dbReference type="Proteomes" id="UP000653305">
    <property type="component" value="Unassembled WGS sequence"/>
</dbReference>
<proteinExistence type="predicted"/>
<feature type="domain" description="MORF/ORRM1/DAG-like MORF" evidence="2">
    <location>
        <begin position="9"/>
        <end position="95"/>
    </location>
</feature>
<evidence type="ECO:0000259" key="2">
    <source>
        <dbReference type="Pfam" id="PF21864"/>
    </source>
</evidence>
<keyword evidence="1" id="KW-0809">Transit peptide</keyword>
<dbReference type="EMBL" id="BMAC01000407">
    <property type="protein sequence ID" value="GFP95825.1"/>
    <property type="molecule type" value="Genomic_DNA"/>
</dbReference>
<dbReference type="GO" id="GO:0016554">
    <property type="term" value="P:cytidine to uridine editing"/>
    <property type="evidence" value="ECO:0007669"/>
    <property type="project" value="InterPro"/>
</dbReference>
<dbReference type="PANTHER" id="PTHR31346:SF11">
    <property type="entry name" value="ORGANELLE RRM DOMAIN-CONTAINING PROTEIN 1, CHLOROPLASTIC"/>
    <property type="match status" value="1"/>
</dbReference>
<organism evidence="3 4">
    <name type="scientific">Phtheirospermum japonicum</name>
    <dbReference type="NCBI Taxonomy" id="374723"/>
    <lineage>
        <taxon>Eukaryota</taxon>
        <taxon>Viridiplantae</taxon>
        <taxon>Streptophyta</taxon>
        <taxon>Embryophyta</taxon>
        <taxon>Tracheophyta</taxon>
        <taxon>Spermatophyta</taxon>
        <taxon>Magnoliopsida</taxon>
        <taxon>eudicotyledons</taxon>
        <taxon>Gunneridae</taxon>
        <taxon>Pentapetalae</taxon>
        <taxon>asterids</taxon>
        <taxon>lamiids</taxon>
        <taxon>Lamiales</taxon>
        <taxon>Orobanchaceae</taxon>
        <taxon>Orobanchaceae incertae sedis</taxon>
        <taxon>Phtheirospermum</taxon>
    </lineage>
</organism>
<name>A0A830CL58_9LAMI</name>
<dbReference type="GO" id="GO:0080156">
    <property type="term" value="P:mitochondrial mRNA modification"/>
    <property type="evidence" value="ECO:0007669"/>
    <property type="project" value="TreeGrafter"/>
</dbReference>
<evidence type="ECO:0000313" key="3">
    <source>
        <dbReference type="EMBL" id="GFP95825.1"/>
    </source>
</evidence>
<gene>
    <name evidence="3" type="ORF">PHJA_001726700</name>
</gene>
<dbReference type="InterPro" id="IPR054059">
    <property type="entry name" value="MORF/ORRM1/DAG-like_MORF"/>
</dbReference>
<keyword evidence="4" id="KW-1185">Reference proteome</keyword>
<dbReference type="InterPro" id="IPR037045">
    <property type="entry name" value="S8pro/Inhibitor_I9_sf"/>
</dbReference>
<reference evidence="3" key="1">
    <citation type="submission" date="2020-07" db="EMBL/GenBank/DDBJ databases">
        <title>Ethylene signaling mediates host invasion by parasitic plants.</title>
        <authorList>
            <person name="Yoshida S."/>
        </authorList>
    </citation>
    <scope>NUCLEOTIDE SEQUENCE</scope>
    <source>
        <strain evidence="3">Okayama</strain>
    </source>
</reference>
<dbReference type="InterPro" id="IPR039206">
    <property type="entry name" value="MORF/ORRM1/DAG-like"/>
</dbReference>
<dbReference type="GO" id="GO:0005739">
    <property type="term" value="C:mitochondrion"/>
    <property type="evidence" value="ECO:0007669"/>
    <property type="project" value="TreeGrafter"/>
</dbReference>
<dbReference type="Gene3D" id="3.30.70.80">
    <property type="entry name" value="Peptidase S8 propeptide/proteinase inhibitor I9"/>
    <property type="match status" value="2"/>
</dbReference>
<dbReference type="AlphaFoldDB" id="A0A830CL58"/>
<dbReference type="PANTHER" id="PTHR31346">
    <property type="entry name" value="MULTIPLE ORGANELLAR RNA EDITING FACTOR 2, CHLOROPLASTIC-RELATED-RELATED"/>
    <property type="match status" value="1"/>
</dbReference>